<dbReference type="Pfam" id="PF00122">
    <property type="entry name" value="E1-E2_ATPase"/>
    <property type="match status" value="1"/>
</dbReference>
<dbReference type="InterPro" id="IPR001757">
    <property type="entry name" value="P_typ_ATPase"/>
</dbReference>
<dbReference type="SUPFAM" id="SSF56784">
    <property type="entry name" value="HAD-like"/>
    <property type="match status" value="1"/>
</dbReference>
<dbReference type="PROSITE" id="PS50846">
    <property type="entry name" value="HMA_2"/>
    <property type="match status" value="1"/>
</dbReference>
<dbReference type="Gene3D" id="3.40.50.1000">
    <property type="entry name" value="HAD superfamily/HAD-like"/>
    <property type="match status" value="1"/>
</dbReference>
<dbReference type="Proteomes" id="UP001140562">
    <property type="component" value="Unassembled WGS sequence"/>
</dbReference>
<evidence type="ECO:0000313" key="8">
    <source>
        <dbReference type="EMBL" id="KAJ4333178.1"/>
    </source>
</evidence>
<dbReference type="NCBIfam" id="TIGR01494">
    <property type="entry name" value="ATPase_P-type"/>
    <property type="match status" value="1"/>
</dbReference>
<evidence type="ECO:0000313" key="9">
    <source>
        <dbReference type="Proteomes" id="UP001140562"/>
    </source>
</evidence>
<evidence type="ECO:0000256" key="5">
    <source>
        <dbReference type="ARBA" id="ARBA00023136"/>
    </source>
</evidence>
<feature type="transmembrane region" description="Helical" evidence="6">
    <location>
        <begin position="254"/>
        <end position="278"/>
    </location>
</feature>
<gene>
    <name evidence="8" type="ORF">N0V87_007815</name>
</gene>
<dbReference type="Gene3D" id="3.30.70.100">
    <property type="match status" value="1"/>
</dbReference>
<dbReference type="InterPro" id="IPR023299">
    <property type="entry name" value="ATPase_P-typ_cyto_dom_N"/>
</dbReference>
<dbReference type="InterPro" id="IPR018303">
    <property type="entry name" value="ATPase_P-typ_P_site"/>
</dbReference>
<dbReference type="InterPro" id="IPR036163">
    <property type="entry name" value="HMA_dom_sf"/>
</dbReference>
<dbReference type="Pfam" id="PF00403">
    <property type="entry name" value="HMA"/>
    <property type="match status" value="1"/>
</dbReference>
<dbReference type="OrthoDB" id="432719at2759"/>
<dbReference type="InterPro" id="IPR059000">
    <property type="entry name" value="ATPase_P-type_domA"/>
</dbReference>
<dbReference type="InterPro" id="IPR023298">
    <property type="entry name" value="ATPase_P-typ_TM_dom_sf"/>
</dbReference>
<name>A0A9W8WUR0_9PLEO</name>
<keyword evidence="9" id="KW-1185">Reference proteome</keyword>
<dbReference type="PRINTS" id="PR00119">
    <property type="entry name" value="CATATPASE"/>
</dbReference>
<keyword evidence="4 6" id="KW-1133">Transmembrane helix</keyword>
<feature type="transmembrane region" description="Helical" evidence="6">
    <location>
        <begin position="441"/>
        <end position="467"/>
    </location>
</feature>
<keyword evidence="3 6" id="KW-0479">Metal-binding</keyword>
<dbReference type="NCBIfam" id="TIGR01511">
    <property type="entry name" value="ATPase-IB1_Cu"/>
    <property type="match status" value="1"/>
</dbReference>
<feature type="transmembrane region" description="Helical" evidence="6">
    <location>
        <begin position="195"/>
        <end position="215"/>
    </location>
</feature>
<dbReference type="GO" id="GO:0030003">
    <property type="term" value="P:intracellular monoatomic cation homeostasis"/>
    <property type="evidence" value="ECO:0007669"/>
    <property type="project" value="UniProtKB-ARBA"/>
</dbReference>
<dbReference type="InterPro" id="IPR006121">
    <property type="entry name" value="HMA_dom"/>
</dbReference>
<feature type="transmembrane region" description="Helical" evidence="6">
    <location>
        <begin position="798"/>
        <end position="819"/>
    </location>
</feature>
<protein>
    <recommendedName>
        <fullName evidence="7">HMA domain-containing protein</fullName>
    </recommendedName>
</protein>
<sequence length="849" mass="90789">MQTSSPHLSQSHVRIETKLNALEVQTNKSEVSDIEKTGTNKEHVILSVSGMTCTGCETKLQRTLAKLPYVRQLRTSLILARAEFDIVGNAATVEGVIKHLTRTTEFRCEQVSTQGSSIDLTCTGKAATVTDGRWPEGVLDVRLLDKDTVRIAYDAKVVGARHLLEKGWDNTMQLAPMRLDPSLDTGNRHVWHMGILTLLSVCLTIPVLVMAWASLPDRDDAYNSASLALATIVQVCIAGPFYPKALKALVFSRVIEMDLLIVLSTSAAYVFSVVSFGYMVAGAPLPTGEFFETSTLLVTLIMVGRWVASLARQKAAESISIRSLQTPTAILVDPKGQDKAIDARLLQYGDMFKVVPDTQIPTDGTVIAGSSEANEAMLTGEYIPVMKQAGSSVIAGSINGSGTLTVRLTRLPGDNTINTIASMVDEAKLSKPRIQHIADKVASYFVLVVVGLTIFTFVIWVAIGLAIRRQSGSDAAIEAITYAITVLIVSCPCAIGLAVPMVIVVATGVAARHGVIFKTAASIEIAYKTTDVVFDKTGTLTLGRPRVVEEAFFLSDPSVSESLLLGLLADIKHPISSAIASHLSDKGIEKLSVQSSKVITGNGVEGLWQGKILRAGNTKWLELDAHPLICSLLSIGLTVTCFTMDGDAVAVYGLQDTLRPEASSIISELQQRNIAIHLLSGDDDGAVQSVASQLSIRSDNVRSRCSPADKRAYIEALQAGPLPPQASRKARKPNVMFIGDGTNDAVALAQSTIGVHMSSGTDIAQSAADVVLIRSDLSGILTLLAISEKAMHRVAFNFGWSFFYNLFAVLLGAGAFVNARIPPEFAGLGELVSVLPVIAAAVLLRWSNV</sequence>
<dbReference type="Pfam" id="PF24534">
    <property type="entry name" value="HMA_PCA1"/>
    <property type="match status" value="1"/>
</dbReference>
<dbReference type="PROSITE" id="PS00154">
    <property type="entry name" value="ATPASE_E1_E2"/>
    <property type="match status" value="1"/>
</dbReference>
<dbReference type="GO" id="GO:0016887">
    <property type="term" value="F:ATP hydrolysis activity"/>
    <property type="evidence" value="ECO:0007669"/>
    <property type="project" value="InterPro"/>
</dbReference>
<keyword evidence="6" id="KW-0547">Nucleotide-binding</keyword>
<dbReference type="EMBL" id="JAPEUV010000100">
    <property type="protein sequence ID" value="KAJ4333178.1"/>
    <property type="molecule type" value="Genomic_DNA"/>
</dbReference>
<comment type="caution">
    <text evidence="8">The sequence shown here is derived from an EMBL/GenBank/DDBJ whole genome shotgun (WGS) entry which is preliminary data.</text>
</comment>
<accession>A0A9W8WUR0</accession>
<evidence type="ECO:0000256" key="6">
    <source>
        <dbReference type="RuleBase" id="RU362081"/>
    </source>
</evidence>
<dbReference type="SUPFAM" id="SSF81665">
    <property type="entry name" value="Calcium ATPase, transmembrane domain M"/>
    <property type="match status" value="1"/>
</dbReference>
<keyword evidence="6" id="KW-0067">ATP-binding</keyword>
<dbReference type="PANTHER" id="PTHR46594">
    <property type="entry name" value="P-TYPE CATION-TRANSPORTING ATPASE"/>
    <property type="match status" value="1"/>
</dbReference>
<evidence type="ECO:0000256" key="3">
    <source>
        <dbReference type="ARBA" id="ARBA00022723"/>
    </source>
</evidence>
<dbReference type="SUPFAM" id="SSF55008">
    <property type="entry name" value="HMA, heavy metal-associated domain"/>
    <property type="match status" value="1"/>
</dbReference>
<feature type="transmembrane region" description="Helical" evidence="6">
    <location>
        <begin position="825"/>
        <end position="844"/>
    </location>
</feature>
<comment type="subcellular location">
    <subcellularLocation>
        <location evidence="1 6">Membrane</location>
    </subcellularLocation>
</comment>
<dbReference type="PANTHER" id="PTHR46594:SF4">
    <property type="entry name" value="P-TYPE CATION-TRANSPORTING ATPASE"/>
    <property type="match status" value="1"/>
</dbReference>
<dbReference type="GO" id="GO:0046872">
    <property type="term" value="F:metal ion binding"/>
    <property type="evidence" value="ECO:0007669"/>
    <property type="project" value="UniProtKB-KW"/>
</dbReference>
<feature type="transmembrane region" description="Helical" evidence="6">
    <location>
        <begin position="479"/>
        <end position="509"/>
    </location>
</feature>
<evidence type="ECO:0000256" key="2">
    <source>
        <dbReference type="ARBA" id="ARBA00022692"/>
    </source>
</evidence>
<dbReference type="SUPFAM" id="SSF81653">
    <property type="entry name" value="Calcium ATPase, transduction domain A"/>
    <property type="match status" value="1"/>
</dbReference>
<proteinExistence type="inferred from homology"/>
<keyword evidence="2 6" id="KW-0812">Transmembrane</keyword>
<comment type="similarity">
    <text evidence="6">Belongs to the cation transport ATPase (P-type) (TC 3.A.3) family. Type IB subfamily.</text>
</comment>
<dbReference type="InterPro" id="IPR027256">
    <property type="entry name" value="P-typ_ATPase_IB"/>
</dbReference>
<dbReference type="GO" id="GO:0019829">
    <property type="term" value="F:ATPase-coupled monoatomic cation transmembrane transporter activity"/>
    <property type="evidence" value="ECO:0007669"/>
    <property type="project" value="InterPro"/>
</dbReference>
<dbReference type="GO" id="GO:0005524">
    <property type="term" value="F:ATP binding"/>
    <property type="evidence" value="ECO:0007669"/>
    <property type="project" value="UniProtKB-UniRule"/>
</dbReference>
<dbReference type="GO" id="GO:0016020">
    <property type="term" value="C:membrane"/>
    <property type="evidence" value="ECO:0007669"/>
    <property type="project" value="UniProtKB-SubCell"/>
</dbReference>
<dbReference type="CDD" id="cd00371">
    <property type="entry name" value="HMA"/>
    <property type="match status" value="1"/>
</dbReference>
<dbReference type="Pfam" id="PF00702">
    <property type="entry name" value="Hydrolase"/>
    <property type="match status" value="1"/>
</dbReference>
<keyword evidence="5 6" id="KW-0472">Membrane</keyword>
<dbReference type="InterPro" id="IPR008250">
    <property type="entry name" value="ATPase_P-typ_transduc_dom_A_sf"/>
</dbReference>
<dbReference type="InterPro" id="IPR036412">
    <property type="entry name" value="HAD-like_sf"/>
</dbReference>
<dbReference type="FunFam" id="2.70.150.10:FF:000002">
    <property type="entry name" value="Copper-transporting ATPase 1, putative"/>
    <property type="match status" value="1"/>
</dbReference>
<dbReference type="InterPro" id="IPR023214">
    <property type="entry name" value="HAD_sf"/>
</dbReference>
<evidence type="ECO:0000259" key="7">
    <source>
        <dbReference type="PROSITE" id="PS50846"/>
    </source>
</evidence>
<feature type="transmembrane region" description="Helical" evidence="6">
    <location>
        <begin position="221"/>
        <end position="242"/>
    </location>
</feature>
<dbReference type="InterPro" id="IPR056236">
    <property type="entry name" value="HMA_PCA1"/>
</dbReference>
<organism evidence="8 9">
    <name type="scientific">Didymella glomerata</name>
    <dbReference type="NCBI Taxonomy" id="749621"/>
    <lineage>
        <taxon>Eukaryota</taxon>
        <taxon>Fungi</taxon>
        <taxon>Dikarya</taxon>
        <taxon>Ascomycota</taxon>
        <taxon>Pezizomycotina</taxon>
        <taxon>Dothideomycetes</taxon>
        <taxon>Pleosporomycetidae</taxon>
        <taxon>Pleosporales</taxon>
        <taxon>Pleosporineae</taxon>
        <taxon>Didymellaceae</taxon>
        <taxon>Didymella</taxon>
    </lineage>
</organism>
<dbReference type="Gene3D" id="3.40.1110.10">
    <property type="entry name" value="Calcium-transporting ATPase, cytoplasmic domain N"/>
    <property type="match status" value="1"/>
</dbReference>
<evidence type="ECO:0000256" key="4">
    <source>
        <dbReference type="ARBA" id="ARBA00022989"/>
    </source>
</evidence>
<evidence type="ECO:0000256" key="1">
    <source>
        <dbReference type="ARBA" id="ARBA00004370"/>
    </source>
</evidence>
<dbReference type="AlphaFoldDB" id="A0A9W8WUR0"/>
<dbReference type="Gene3D" id="2.70.150.10">
    <property type="entry name" value="Calcium-transporting ATPase, cytoplasmic transduction domain A"/>
    <property type="match status" value="1"/>
</dbReference>
<feature type="domain" description="HMA" evidence="7">
    <location>
        <begin position="42"/>
        <end position="109"/>
    </location>
</feature>
<dbReference type="NCBIfam" id="TIGR01525">
    <property type="entry name" value="ATPase-IB_hvy"/>
    <property type="match status" value="1"/>
</dbReference>
<feature type="transmembrane region" description="Helical" evidence="6">
    <location>
        <begin position="290"/>
        <end position="308"/>
    </location>
</feature>
<reference evidence="8" key="1">
    <citation type="submission" date="2022-10" db="EMBL/GenBank/DDBJ databases">
        <title>Tapping the CABI collections for fungal endophytes: first genome assemblies for Collariella, Neodidymelliopsis, Ascochyta clinopodiicola, Didymella pomorum, Didymosphaeria variabile, Neocosmospora piperis and Neocucurbitaria cava.</title>
        <authorList>
            <person name="Hill R."/>
        </authorList>
    </citation>
    <scope>NUCLEOTIDE SEQUENCE</scope>
    <source>
        <strain evidence="8">IMI 360193</strain>
    </source>
</reference>